<dbReference type="InterPro" id="IPR019734">
    <property type="entry name" value="TPR_rpt"/>
</dbReference>
<feature type="signal peptide" evidence="2">
    <location>
        <begin position="1"/>
        <end position="23"/>
    </location>
</feature>
<proteinExistence type="predicted"/>
<name>A0A1W1WUE2_9BACT</name>
<dbReference type="OrthoDB" id="5338882at2"/>
<dbReference type="Proteomes" id="UP000192602">
    <property type="component" value="Unassembled WGS sequence"/>
</dbReference>
<protein>
    <submittedName>
        <fullName evidence="3">Tetratricopeptide repeat-containing protein</fullName>
    </submittedName>
</protein>
<dbReference type="SUPFAM" id="SSF48452">
    <property type="entry name" value="TPR-like"/>
    <property type="match status" value="1"/>
</dbReference>
<evidence type="ECO:0000313" key="4">
    <source>
        <dbReference type="Proteomes" id="UP000192602"/>
    </source>
</evidence>
<reference evidence="4" key="1">
    <citation type="submission" date="2017-04" db="EMBL/GenBank/DDBJ databases">
        <authorList>
            <person name="Varghese N."/>
            <person name="Submissions S."/>
        </authorList>
    </citation>
    <scope>NUCLEOTIDE SEQUENCE [LARGE SCALE GENOMIC DNA]</scope>
    <source>
        <strain evidence="4">DSM 16512</strain>
    </source>
</reference>
<evidence type="ECO:0000256" key="2">
    <source>
        <dbReference type="SAM" id="SignalP"/>
    </source>
</evidence>
<dbReference type="Gene3D" id="1.20.5.340">
    <property type="match status" value="1"/>
</dbReference>
<organism evidence="3 4">
    <name type="scientific">Nitratiruptor tergarcus DSM 16512</name>
    <dbReference type="NCBI Taxonomy" id="1069081"/>
    <lineage>
        <taxon>Bacteria</taxon>
        <taxon>Pseudomonadati</taxon>
        <taxon>Campylobacterota</taxon>
        <taxon>Epsilonproteobacteria</taxon>
        <taxon>Nautiliales</taxon>
        <taxon>Nitratiruptoraceae</taxon>
        <taxon>Nitratiruptor</taxon>
    </lineage>
</organism>
<dbReference type="RefSeq" id="WP_084276255.1">
    <property type="nucleotide sequence ID" value="NZ_AP026671.1"/>
</dbReference>
<sequence length="283" mass="31987">MKKIVVLSSLGLALMAQEPSAFEAGNIDNPSPYGLTKTEKAIWQNRNDIKSIKSRLYNIETKVNTLTEKVAGIESIVEGLDENLNNLKKKLKADNTQMLQNEIDTLKADLNTSIAIQKENFSQIKKVLKELSSLIDNISANYVSKSELQEQLQKIYAKLNKKKKSALSGAKLYSLAHKAYKNKEYKKAIEYFEAAAAKKYKPATSNFYIGESCYYTKDYACAVEHYKKSASIYAKSSYMPILLLHTAISLERLGQKSEAKKFYKNLIKLYPRSKAAKIAKKRL</sequence>
<evidence type="ECO:0000313" key="3">
    <source>
        <dbReference type="EMBL" id="SMC09931.1"/>
    </source>
</evidence>
<dbReference type="EMBL" id="FWWZ01000001">
    <property type="protein sequence ID" value="SMC09931.1"/>
    <property type="molecule type" value="Genomic_DNA"/>
</dbReference>
<accession>A0A1W1WUE2</accession>
<dbReference type="Pfam" id="PF13174">
    <property type="entry name" value="TPR_6"/>
    <property type="match status" value="1"/>
</dbReference>
<evidence type="ECO:0000256" key="1">
    <source>
        <dbReference type="SAM" id="Coils"/>
    </source>
</evidence>
<dbReference type="STRING" id="1069081.SAMN05660197_1757"/>
<feature type="chain" id="PRO_5011986361" evidence="2">
    <location>
        <begin position="24"/>
        <end position="283"/>
    </location>
</feature>
<keyword evidence="1" id="KW-0175">Coiled coil</keyword>
<gene>
    <name evidence="3" type="ORF">SAMN05660197_1757</name>
</gene>
<keyword evidence="4" id="KW-1185">Reference proteome</keyword>
<dbReference type="InterPro" id="IPR011990">
    <property type="entry name" value="TPR-like_helical_dom_sf"/>
</dbReference>
<keyword evidence="2" id="KW-0732">Signal</keyword>
<feature type="coiled-coil region" evidence="1">
    <location>
        <begin position="70"/>
        <end position="97"/>
    </location>
</feature>
<dbReference type="AlphaFoldDB" id="A0A1W1WUE2"/>
<dbReference type="Gene3D" id="1.25.40.10">
    <property type="entry name" value="Tetratricopeptide repeat domain"/>
    <property type="match status" value="1"/>
</dbReference>
<dbReference type="SMART" id="SM00028">
    <property type="entry name" value="TPR"/>
    <property type="match status" value="3"/>
</dbReference>